<evidence type="ECO:0000259" key="2">
    <source>
        <dbReference type="Pfam" id="PF13847"/>
    </source>
</evidence>
<dbReference type="OrthoDB" id="2013972at2759"/>
<gene>
    <name evidence="3" type="ORF">CVT24_003671</name>
</gene>
<feature type="domain" description="Methyltransferase" evidence="2">
    <location>
        <begin position="105"/>
        <end position="201"/>
    </location>
</feature>
<dbReference type="InParanoid" id="A0A409VUN9"/>
<dbReference type="AlphaFoldDB" id="A0A409VUN9"/>
<dbReference type="SUPFAM" id="SSF53335">
    <property type="entry name" value="S-adenosyl-L-methionine-dependent methyltransferases"/>
    <property type="match status" value="1"/>
</dbReference>
<dbReference type="Proteomes" id="UP000284842">
    <property type="component" value="Unassembled WGS sequence"/>
</dbReference>
<dbReference type="InterPro" id="IPR025714">
    <property type="entry name" value="Methyltranfer_dom"/>
</dbReference>
<sequence>MSLFNHSAPTNGAANGDNHDSQDSEEYFSDDGIMEVPQEDIPSYFQEAAGRLFPSGRTPYPLPVDGPEQQRMNRTHEFLRLLFGAHYVDPVPSILSQQPGQDNYVLDLCTGTGKWVMDMAEEFPHVYFRGFDIVPIATRYPLPRVTFEIEDVNTEYRWDDATFDLVHARFIDMAVRDFPSVIREVSRVLRPGGVFLSHEWGRHIDLDPSYGTIDSVNIPATRRFYDVLNEALRSARRLLPTAHRIPGMIHASGQFTLVEESQRQVPIGTWPQDQTSRGIGTACLESLEVFADSARYVLLSAGMEENDMNNMLAAFISEIRTTPGLVSTLYTVCAHRA</sequence>
<dbReference type="CDD" id="cd02440">
    <property type="entry name" value="AdoMet_MTases"/>
    <property type="match status" value="1"/>
</dbReference>
<dbReference type="EMBL" id="NHTK01005969">
    <property type="protein sequence ID" value="PPQ69967.1"/>
    <property type="molecule type" value="Genomic_DNA"/>
</dbReference>
<feature type="region of interest" description="Disordered" evidence="1">
    <location>
        <begin position="1"/>
        <end position="26"/>
    </location>
</feature>
<feature type="compositionally biased region" description="Polar residues" evidence="1">
    <location>
        <begin position="1"/>
        <end position="13"/>
    </location>
</feature>
<comment type="caution">
    <text evidence="3">The sequence shown here is derived from an EMBL/GenBank/DDBJ whole genome shotgun (WGS) entry which is preliminary data.</text>
</comment>
<dbReference type="InterPro" id="IPR029063">
    <property type="entry name" value="SAM-dependent_MTases_sf"/>
</dbReference>
<evidence type="ECO:0000256" key="1">
    <source>
        <dbReference type="SAM" id="MobiDB-lite"/>
    </source>
</evidence>
<dbReference type="Pfam" id="PF13847">
    <property type="entry name" value="Methyltransf_31"/>
    <property type="match status" value="1"/>
</dbReference>
<evidence type="ECO:0000313" key="3">
    <source>
        <dbReference type="EMBL" id="PPQ69967.1"/>
    </source>
</evidence>
<proteinExistence type="predicted"/>
<dbReference type="STRING" id="181874.A0A409VUN9"/>
<accession>A0A409VUN9</accession>
<evidence type="ECO:0000313" key="4">
    <source>
        <dbReference type="Proteomes" id="UP000284842"/>
    </source>
</evidence>
<protein>
    <recommendedName>
        <fullName evidence="2">Methyltransferase domain-containing protein</fullName>
    </recommendedName>
</protein>
<name>A0A409VUN9_9AGAR</name>
<keyword evidence="4" id="KW-1185">Reference proteome</keyword>
<reference evidence="3 4" key="1">
    <citation type="journal article" date="2018" name="Evol. Lett.">
        <title>Horizontal gene cluster transfer increased hallucinogenic mushroom diversity.</title>
        <authorList>
            <person name="Reynolds H.T."/>
            <person name="Vijayakumar V."/>
            <person name="Gluck-Thaler E."/>
            <person name="Korotkin H.B."/>
            <person name="Matheny P.B."/>
            <person name="Slot J.C."/>
        </authorList>
    </citation>
    <scope>NUCLEOTIDE SEQUENCE [LARGE SCALE GENOMIC DNA]</scope>
    <source>
        <strain evidence="3 4">2629</strain>
    </source>
</reference>
<dbReference type="PANTHER" id="PTHR43591:SF110">
    <property type="entry name" value="RHODANESE DOMAIN-CONTAINING PROTEIN"/>
    <property type="match status" value="1"/>
</dbReference>
<dbReference type="PANTHER" id="PTHR43591">
    <property type="entry name" value="METHYLTRANSFERASE"/>
    <property type="match status" value="1"/>
</dbReference>
<dbReference type="Gene3D" id="3.40.50.150">
    <property type="entry name" value="Vaccinia Virus protein VP39"/>
    <property type="match status" value="1"/>
</dbReference>
<organism evidence="3 4">
    <name type="scientific">Panaeolus cyanescens</name>
    <dbReference type="NCBI Taxonomy" id="181874"/>
    <lineage>
        <taxon>Eukaryota</taxon>
        <taxon>Fungi</taxon>
        <taxon>Dikarya</taxon>
        <taxon>Basidiomycota</taxon>
        <taxon>Agaricomycotina</taxon>
        <taxon>Agaricomycetes</taxon>
        <taxon>Agaricomycetidae</taxon>
        <taxon>Agaricales</taxon>
        <taxon>Agaricineae</taxon>
        <taxon>Galeropsidaceae</taxon>
        <taxon>Panaeolus</taxon>
    </lineage>
</organism>